<protein>
    <submittedName>
        <fullName evidence="2">Uncharacterized protein</fullName>
    </submittedName>
</protein>
<feature type="compositionally biased region" description="Basic and acidic residues" evidence="1">
    <location>
        <begin position="10"/>
        <end position="25"/>
    </location>
</feature>
<organism evidence="2 3">
    <name type="scientific">Apiospora arundinis</name>
    <dbReference type="NCBI Taxonomy" id="335852"/>
    <lineage>
        <taxon>Eukaryota</taxon>
        <taxon>Fungi</taxon>
        <taxon>Dikarya</taxon>
        <taxon>Ascomycota</taxon>
        <taxon>Pezizomycotina</taxon>
        <taxon>Sordariomycetes</taxon>
        <taxon>Xylariomycetidae</taxon>
        <taxon>Amphisphaeriales</taxon>
        <taxon>Apiosporaceae</taxon>
        <taxon>Apiospora</taxon>
    </lineage>
</organism>
<sequence length="310" mass="34388">MASPSSHSSETVRSDEASRNDETVRGKSTRDLARYWNQFELQVVCALVCKGAHLKGTLSFATRLNQTLNGDEGKNDIDIDDIEELLRHIEQDKKAALAFIERQGTSRLTRTQRLVFERNLGFDGSMAEWQGGRKEKLMQARKTKLEAEAAKGGHFTAADGTRIDRWTPSMGTEVAPTQTDARMPYQYRVGDRLAETGGTAEQPINVHNNVLPARDDTNYAPSYAGYSLSTPAWGAQSTTQATSWGYMPSPVEPRGSAAWGATGTATPRSSTPPWRSEKRQTGIPSGHRYEEPASYPHHHWSSTDNGPWKY</sequence>
<dbReference type="Proteomes" id="UP001390339">
    <property type="component" value="Unassembled WGS sequence"/>
</dbReference>
<keyword evidence="3" id="KW-1185">Reference proteome</keyword>
<accession>A0ABR2J680</accession>
<comment type="caution">
    <text evidence="2">The sequence shown here is derived from an EMBL/GenBank/DDBJ whole genome shotgun (WGS) entry which is preliminary data.</text>
</comment>
<evidence type="ECO:0000313" key="3">
    <source>
        <dbReference type="Proteomes" id="UP001390339"/>
    </source>
</evidence>
<feature type="region of interest" description="Disordered" evidence="1">
    <location>
        <begin position="254"/>
        <end position="310"/>
    </location>
</feature>
<feature type="compositionally biased region" description="Low complexity" evidence="1">
    <location>
        <begin position="255"/>
        <end position="266"/>
    </location>
</feature>
<reference evidence="2 3" key="1">
    <citation type="journal article" date="2024" name="IMA Fungus">
        <title>Apiospora arundinis, a panoply of carbohydrate-active enzymes and secondary metabolites.</title>
        <authorList>
            <person name="Sorensen T."/>
            <person name="Petersen C."/>
            <person name="Muurmann A.T."/>
            <person name="Christiansen J.V."/>
            <person name="Brundto M.L."/>
            <person name="Overgaard C.K."/>
            <person name="Boysen A.T."/>
            <person name="Wollenberg R.D."/>
            <person name="Larsen T.O."/>
            <person name="Sorensen J.L."/>
            <person name="Nielsen K.L."/>
            <person name="Sondergaard T.E."/>
        </authorList>
    </citation>
    <scope>NUCLEOTIDE SEQUENCE [LARGE SCALE GENOMIC DNA]</scope>
    <source>
        <strain evidence="2 3">AAU 773</strain>
    </source>
</reference>
<gene>
    <name evidence="2" type="ORF">PGQ11_003811</name>
</gene>
<evidence type="ECO:0000256" key="1">
    <source>
        <dbReference type="SAM" id="MobiDB-lite"/>
    </source>
</evidence>
<name>A0ABR2J680_9PEZI</name>
<proteinExistence type="predicted"/>
<dbReference type="EMBL" id="JAPCWZ010000003">
    <property type="protein sequence ID" value="KAK8873297.1"/>
    <property type="molecule type" value="Genomic_DNA"/>
</dbReference>
<feature type="region of interest" description="Disordered" evidence="1">
    <location>
        <begin position="1"/>
        <end position="25"/>
    </location>
</feature>
<evidence type="ECO:0000313" key="2">
    <source>
        <dbReference type="EMBL" id="KAK8873297.1"/>
    </source>
</evidence>